<feature type="non-terminal residue" evidence="1">
    <location>
        <position position="1"/>
    </location>
</feature>
<organism evidence="1 2">
    <name type="scientific">Paenibacillus sepulcri</name>
    <dbReference type="NCBI Taxonomy" id="359917"/>
    <lineage>
        <taxon>Bacteria</taxon>
        <taxon>Bacillati</taxon>
        <taxon>Bacillota</taxon>
        <taxon>Bacilli</taxon>
        <taxon>Bacillales</taxon>
        <taxon>Paenibacillaceae</taxon>
        <taxon>Paenibacillus</taxon>
    </lineage>
</organism>
<proteinExistence type="predicted"/>
<comment type="caution">
    <text evidence="1">The sequence shown here is derived from an EMBL/GenBank/DDBJ whole genome shotgun (WGS) entry which is preliminary data.</text>
</comment>
<protein>
    <submittedName>
        <fullName evidence="1">Amidohydrolase</fullName>
    </submittedName>
</protein>
<evidence type="ECO:0000313" key="2">
    <source>
        <dbReference type="Proteomes" id="UP001519887"/>
    </source>
</evidence>
<dbReference type="Gene3D" id="2.30.40.10">
    <property type="entry name" value="Urease, subunit C, domain 1"/>
    <property type="match status" value="1"/>
</dbReference>
<evidence type="ECO:0000313" key="1">
    <source>
        <dbReference type="EMBL" id="MBW7459925.1"/>
    </source>
</evidence>
<gene>
    <name evidence="1" type="ORF">K0U00_38280</name>
</gene>
<sequence length="71" mass="7789">AADFTALNIQDLSLAPKRELFANMVYAMQPNAIAHVVIDGKPVFSKDGLLTVAEQDISSRVNRLFERWGGA</sequence>
<accession>A0ABS7CG62</accession>
<dbReference type="SUPFAM" id="SSF51338">
    <property type="entry name" value="Composite domain of metallo-dependent hydrolases"/>
    <property type="match status" value="1"/>
</dbReference>
<reference evidence="1 2" key="1">
    <citation type="submission" date="2021-07" db="EMBL/GenBank/DDBJ databases">
        <title>Paenibacillus radiodurans sp. nov., isolated from the southeastern edge of Tengger Desert.</title>
        <authorList>
            <person name="Zhang G."/>
        </authorList>
    </citation>
    <scope>NUCLEOTIDE SEQUENCE [LARGE SCALE GENOMIC DNA]</scope>
    <source>
        <strain evidence="1 2">CCM 7311</strain>
    </source>
</reference>
<dbReference type="InterPro" id="IPR011059">
    <property type="entry name" value="Metal-dep_hydrolase_composite"/>
</dbReference>
<name>A0ABS7CG62_9BACL</name>
<dbReference type="EMBL" id="JAHZIK010001912">
    <property type="protein sequence ID" value="MBW7459925.1"/>
    <property type="molecule type" value="Genomic_DNA"/>
</dbReference>
<dbReference type="Proteomes" id="UP001519887">
    <property type="component" value="Unassembled WGS sequence"/>
</dbReference>
<keyword evidence="2" id="KW-1185">Reference proteome</keyword>